<evidence type="ECO:0000313" key="6">
    <source>
        <dbReference type="Proteomes" id="UP000663840"/>
    </source>
</evidence>
<dbReference type="PANTHER" id="PTHR43591:SF24">
    <property type="entry name" value="2-METHOXY-6-POLYPRENYL-1,4-BENZOQUINOL METHYLASE, MITOCHONDRIAL"/>
    <property type="match status" value="1"/>
</dbReference>
<accession>A0A8H3H2T9</accession>
<dbReference type="PROSITE" id="PS01184">
    <property type="entry name" value="UBIE_2"/>
    <property type="match status" value="1"/>
</dbReference>
<dbReference type="Pfam" id="PF13649">
    <property type="entry name" value="Methyltransf_25"/>
    <property type="match status" value="1"/>
</dbReference>
<dbReference type="AlphaFoldDB" id="A0A8H3H2T9"/>
<name>A0A8H3H2T9_9AGAM</name>
<comment type="caution">
    <text evidence="5">The sequence shown here is derived from an EMBL/GenBank/DDBJ whole genome shotgun (WGS) entry which is preliminary data.</text>
</comment>
<dbReference type="InterPro" id="IPR023576">
    <property type="entry name" value="UbiE/COQ5_MeTrFase_CS"/>
</dbReference>
<dbReference type="CDD" id="cd02440">
    <property type="entry name" value="AdoMet_MTases"/>
    <property type="match status" value="1"/>
</dbReference>
<keyword evidence="3" id="KW-0949">S-adenosyl-L-methionine</keyword>
<sequence length="323" mass="35902">MELAASSPDICIRHGRQFHESQSGYGLPNDEREFRRLNLQFRAIKLMAGKNRWLTKKMTGSNYTAPLPRLNSGKGPKDILDIASGSGLWVIELAHEFPQARVIGVDISSPGISNHDIPGNASFVSGDITEGIPFGDSSFDVVQMRIVPSITERTSIYQEIHRVLRPGGIIQLVELSPPISRTGKRPPALDEADQAVARGGYMHDEDKDKAPFDSDGKPVSWSIASQMAPSLRNNPLMWTNVNQKKIGVPIGVWATDKVGQEAGQLMQRQTIELFNGFRPNLIDIGRMDESEVDDIILRLAKELEDGSKWQLETLYDFVWAVRA</sequence>
<dbReference type="Proteomes" id="UP000663840">
    <property type="component" value="Unassembled WGS sequence"/>
</dbReference>
<keyword evidence="2" id="KW-0808">Transferase</keyword>
<evidence type="ECO:0000256" key="1">
    <source>
        <dbReference type="ARBA" id="ARBA00022603"/>
    </source>
</evidence>
<evidence type="ECO:0000313" key="5">
    <source>
        <dbReference type="EMBL" id="CAE6477618.1"/>
    </source>
</evidence>
<dbReference type="PANTHER" id="PTHR43591">
    <property type="entry name" value="METHYLTRANSFERASE"/>
    <property type="match status" value="1"/>
</dbReference>
<evidence type="ECO:0000256" key="2">
    <source>
        <dbReference type="ARBA" id="ARBA00022679"/>
    </source>
</evidence>
<feature type="domain" description="Methyltransferase" evidence="4">
    <location>
        <begin position="79"/>
        <end position="168"/>
    </location>
</feature>
<dbReference type="InterPro" id="IPR029063">
    <property type="entry name" value="SAM-dependent_MTases_sf"/>
</dbReference>
<dbReference type="EMBL" id="CAJMWR010003976">
    <property type="protein sequence ID" value="CAE6477618.1"/>
    <property type="molecule type" value="Genomic_DNA"/>
</dbReference>
<gene>
    <name evidence="5" type="ORF">RDB_LOCUS126732</name>
</gene>
<evidence type="ECO:0000259" key="4">
    <source>
        <dbReference type="Pfam" id="PF13649"/>
    </source>
</evidence>
<keyword evidence="1" id="KW-0489">Methyltransferase</keyword>
<dbReference type="GO" id="GO:0008168">
    <property type="term" value="F:methyltransferase activity"/>
    <property type="evidence" value="ECO:0007669"/>
    <property type="project" value="UniProtKB-KW"/>
</dbReference>
<dbReference type="SUPFAM" id="SSF53335">
    <property type="entry name" value="S-adenosyl-L-methionine-dependent methyltransferases"/>
    <property type="match status" value="1"/>
</dbReference>
<dbReference type="InterPro" id="IPR041698">
    <property type="entry name" value="Methyltransf_25"/>
</dbReference>
<protein>
    <recommendedName>
        <fullName evidence="4">Methyltransferase domain-containing protein</fullName>
    </recommendedName>
</protein>
<organism evidence="5 6">
    <name type="scientific">Rhizoctonia solani</name>
    <dbReference type="NCBI Taxonomy" id="456999"/>
    <lineage>
        <taxon>Eukaryota</taxon>
        <taxon>Fungi</taxon>
        <taxon>Dikarya</taxon>
        <taxon>Basidiomycota</taxon>
        <taxon>Agaricomycotina</taxon>
        <taxon>Agaricomycetes</taxon>
        <taxon>Cantharellales</taxon>
        <taxon>Ceratobasidiaceae</taxon>
        <taxon>Rhizoctonia</taxon>
    </lineage>
</organism>
<evidence type="ECO:0000256" key="3">
    <source>
        <dbReference type="ARBA" id="ARBA00022691"/>
    </source>
</evidence>
<dbReference type="GO" id="GO:0032259">
    <property type="term" value="P:methylation"/>
    <property type="evidence" value="ECO:0007669"/>
    <property type="project" value="UniProtKB-KW"/>
</dbReference>
<reference evidence="5" key="1">
    <citation type="submission" date="2021-01" db="EMBL/GenBank/DDBJ databases">
        <authorList>
            <person name="Kaushik A."/>
        </authorList>
    </citation>
    <scope>NUCLEOTIDE SEQUENCE</scope>
    <source>
        <strain evidence="5">AG1-1A</strain>
    </source>
</reference>
<dbReference type="Gene3D" id="3.40.50.150">
    <property type="entry name" value="Vaccinia Virus protein VP39"/>
    <property type="match status" value="1"/>
</dbReference>
<proteinExistence type="predicted"/>